<dbReference type="PANTHER" id="PTHR46103:SF1">
    <property type="entry name" value="RRNA METHYLTRANSFERASE 1, MITOCHONDRIAL"/>
    <property type="match status" value="1"/>
</dbReference>
<feature type="region of interest" description="Disordered" evidence="7">
    <location>
        <begin position="23"/>
        <end position="326"/>
    </location>
</feature>
<keyword evidence="5" id="KW-0496">Mitochondrion</keyword>
<dbReference type="Pfam" id="PF00588">
    <property type="entry name" value="SpoU_methylase"/>
    <property type="match status" value="1"/>
</dbReference>
<evidence type="ECO:0000256" key="6">
    <source>
        <dbReference type="ARBA" id="ARBA00034881"/>
    </source>
</evidence>
<feature type="compositionally biased region" description="Basic and acidic residues" evidence="7">
    <location>
        <begin position="214"/>
        <end position="320"/>
    </location>
</feature>
<evidence type="ECO:0000256" key="3">
    <source>
        <dbReference type="ARBA" id="ARBA00022679"/>
    </source>
</evidence>
<dbReference type="Pfam" id="PF08032">
    <property type="entry name" value="SpoU_sub_bind"/>
    <property type="match status" value="1"/>
</dbReference>
<dbReference type="Gene3D" id="3.40.1280.10">
    <property type="match status" value="1"/>
</dbReference>
<dbReference type="GO" id="GO:0016435">
    <property type="term" value="F:rRNA (guanine) methyltransferase activity"/>
    <property type="evidence" value="ECO:0007669"/>
    <property type="project" value="TreeGrafter"/>
</dbReference>
<dbReference type="InterPro" id="IPR029028">
    <property type="entry name" value="Alpha/beta_knot_MTases"/>
</dbReference>
<dbReference type="InterPro" id="IPR047182">
    <property type="entry name" value="MRM1"/>
</dbReference>
<evidence type="ECO:0000256" key="4">
    <source>
        <dbReference type="ARBA" id="ARBA00022946"/>
    </source>
</evidence>
<reference evidence="9" key="1">
    <citation type="journal article" date="2020" name="Stud. Mycol.">
        <title>101 Dothideomycetes genomes: a test case for predicting lifestyles and emergence of pathogens.</title>
        <authorList>
            <person name="Haridas S."/>
            <person name="Albert R."/>
            <person name="Binder M."/>
            <person name="Bloem J."/>
            <person name="Labutti K."/>
            <person name="Salamov A."/>
            <person name="Andreopoulos B."/>
            <person name="Baker S."/>
            <person name="Barry K."/>
            <person name="Bills G."/>
            <person name="Bluhm B."/>
            <person name="Cannon C."/>
            <person name="Castanera R."/>
            <person name="Culley D."/>
            <person name="Daum C."/>
            <person name="Ezra D."/>
            <person name="Gonzalez J."/>
            <person name="Henrissat B."/>
            <person name="Kuo A."/>
            <person name="Liang C."/>
            <person name="Lipzen A."/>
            <person name="Lutzoni F."/>
            <person name="Magnuson J."/>
            <person name="Mondo S."/>
            <person name="Nolan M."/>
            <person name="Ohm R."/>
            <person name="Pangilinan J."/>
            <person name="Park H.-J."/>
            <person name="Ramirez L."/>
            <person name="Alfaro M."/>
            <person name="Sun H."/>
            <person name="Tritt A."/>
            <person name="Yoshinaga Y."/>
            <person name="Zwiers L.-H."/>
            <person name="Turgeon B."/>
            <person name="Goodwin S."/>
            <person name="Spatafora J."/>
            <person name="Crous P."/>
            <person name="Grigoriev I."/>
        </authorList>
    </citation>
    <scope>NUCLEOTIDE SEQUENCE</scope>
    <source>
        <strain evidence="9">CBS 262.69</strain>
    </source>
</reference>
<sequence>MFSLTSRANSLLRCSVYYSSHSTALQRSKSTFSSIKQGIRHSADAEDRIPSRDPGRGRRDSRSPIGRGRNDRSDFGRERGRVAGRRGFEERSERSDFGGRKSERSDFPSRRGRDQDAGFGRGLKERAAGREANFLKRKGYEGTSDATSRRSRESASFSSTKGSERLSNFRRQDASSDGDFVKPRDREDRPFKTRDDGEGHAYESRVGGKTRSFRPGDRDSDRNFKSRDRDSDRSLRSRDRDSNRNFKSRDRDSDRTFKSRDGDSDRTFKSRDGDSDRTFKSSDRDSGRTFKPRDRDSDTTFKSRDRDSDRLFKPHDRDSDTTPTHIPLTTAASQLLYGRSTVHAALKSRRRQLYTLYLSARKDDPEHRALYQLARSTNVPVKFGAEWLPLLDRASNGRPHNGVLLEASPLPFPPIETLGALTSDPPTYAVTLGTQTAEDAAVNGTPDRLPYRPGGWRFPVVLFVDDVLDEGNLGSIVRSAYYLGFDALAISTRTCAPLSPITLKASAGAAEALPLLSVSTASDFLHTSTKAGWRVYCATTPEGKAPKNTTPEHPAPQLLTFAQARTGKILPADHSPASEAPVILVIGGEGVGLRGSILRRAWGVVQITPGVKVGVVGVDSLNVAVAGAVVGAAVLMPGRKGTICSVEVDRLERREKAKAEKKEGEGKDGGDKEGLVVEELDAEIVAEAEAESAADVAETESAADATVAERADIATKEPEVDNEADTSRADVQDRTEGMTEAKPEEEPEKEPEKGRLW</sequence>
<dbReference type="PANTHER" id="PTHR46103">
    <property type="entry name" value="RRNA METHYLTRANSFERASE 1, MITOCHONDRIAL"/>
    <property type="match status" value="1"/>
</dbReference>
<feature type="compositionally biased region" description="Basic and acidic residues" evidence="7">
    <location>
        <begin position="41"/>
        <end position="129"/>
    </location>
</feature>
<comment type="subcellular location">
    <subcellularLocation>
        <location evidence="1">Mitochondrion</location>
    </subcellularLocation>
</comment>
<organism evidence="9 10">
    <name type="scientific">Trichodelitschia bisporula</name>
    <dbReference type="NCBI Taxonomy" id="703511"/>
    <lineage>
        <taxon>Eukaryota</taxon>
        <taxon>Fungi</taxon>
        <taxon>Dikarya</taxon>
        <taxon>Ascomycota</taxon>
        <taxon>Pezizomycotina</taxon>
        <taxon>Dothideomycetes</taxon>
        <taxon>Dothideomycetes incertae sedis</taxon>
        <taxon>Phaeotrichales</taxon>
        <taxon>Phaeotrichaceae</taxon>
        <taxon>Trichodelitschia</taxon>
    </lineage>
</organism>
<evidence type="ECO:0000256" key="7">
    <source>
        <dbReference type="SAM" id="MobiDB-lite"/>
    </source>
</evidence>
<feature type="compositionally biased region" description="Acidic residues" evidence="7">
    <location>
        <begin position="676"/>
        <end position="692"/>
    </location>
</feature>
<dbReference type="InterPro" id="IPR013123">
    <property type="entry name" value="SpoU_subst-bd"/>
</dbReference>
<feature type="compositionally biased region" description="Basic and acidic residues" evidence="7">
    <location>
        <begin position="707"/>
        <end position="757"/>
    </location>
</feature>
<dbReference type="AlphaFoldDB" id="A0A6G1I6M4"/>
<evidence type="ECO:0000256" key="1">
    <source>
        <dbReference type="ARBA" id="ARBA00004173"/>
    </source>
</evidence>
<proteinExistence type="predicted"/>
<dbReference type="InterPro" id="IPR029026">
    <property type="entry name" value="tRNA_m1G_MTases_N"/>
</dbReference>
<name>A0A6G1I6M4_9PEZI</name>
<feature type="region of interest" description="Disordered" evidence="7">
    <location>
        <begin position="657"/>
        <end position="757"/>
    </location>
</feature>
<feature type="compositionally biased region" description="Basic and acidic residues" evidence="7">
    <location>
        <begin position="170"/>
        <end position="203"/>
    </location>
</feature>
<dbReference type="Proteomes" id="UP000799640">
    <property type="component" value="Unassembled WGS sequence"/>
</dbReference>
<keyword evidence="3" id="KW-0808">Transferase</keyword>
<dbReference type="SUPFAM" id="SSF75217">
    <property type="entry name" value="alpha/beta knot"/>
    <property type="match status" value="1"/>
</dbReference>
<protein>
    <recommendedName>
        <fullName evidence="6">rRNA methyltransferase 1, mitochondrial</fullName>
    </recommendedName>
</protein>
<feature type="domain" description="RNA 2-O ribose methyltransferase substrate binding" evidence="8">
    <location>
        <begin position="335"/>
        <end position="413"/>
    </location>
</feature>
<feature type="compositionally biased region" description="Polar residues" evidence="7">
    <location>
        <begin position="23"/>
        <end position="36"/>
    </location>
</feature>
<evidence type="ECO:0000313" key="9">
    <source>
        <dbReference type="EMBL" id="KAF2403776.1"/>
    </source>
</evidence>
<dbReference type="InterPro" id="IPR001537">
    <property type="entry name" value="SpoU_MeTrfase"/>
</dbReference>
<dbReference type="EMBL" id="ML996689">
    <property type="protein sequence ID" value="KAF2403776.1"/>
    <property type="molecule type" value="Genomic_DNA"/>
</dbReference>
<feature type="compositionally biased region" description="Basic and acidic residues" evidence="7">
    <location>
        <begin position="657"/>
        <end position="675"/>
    </location>
</feature>
<keyword evidence="10" id="KW-1185">Reference proteome</keyword>
<dbReference type="SUPFAM" id="SSF55315">
    <property type="entry name" value="L30e-like"/>
    <property type="match status" value="1"/>
</dbReference>
<dbReference type="OrthoDB" id="270651at2759"/>
<evidence type="ECO:0000313" key="10">
    <source>
        <dbReference type="Proteomes" id="UP000799640"/>
    </source>
</evidence>
<gene>
    <name evidence="9" type="ORF">EJ06DRAFT_488639</name>
</gene>
<dbReference type="GO" id="GO:0005739">
    <property type="term" value="C:mitochondrion"/>
    <property type="evidence" value="ECO:0007669"/>
    <property type="project" value="UniProtKB-SubCell"/>
</dbReference>
<dbReference type="Gene3D" id="3.30.1330.30">
    <property type="match status" value="1"/>
</dbReference>
<evidence type="ECO:0000256" key="5">
    <source>
        <dbReference type="ARBA" id="ARBA00023128"/>
    </source>
</evidence>
<evidence type="ECO:0000256" key="2">
    <source>
        <dbReference type="ARBA" id="ARBA00022603"/>
    </source>
</evidence>
<keyword evidence="4" id="KW-0809">Transit peptide</keyword>
<dbReference type="GO" id="GO:0003723">
    <property type="term" value="F:RNA binding"/>
    <property type="evidence" value="ECO:0007669"/>
    <property type="project" value="InterPro"/>
</dbReference>
<keyword evidence="2" id="KW-0489">Methyltransferase</keyword>
<accession>A0A6G1I6M4</accession>
<evidence type="ECO:0000259" key="8">
    <source>
        <dbReference type="SMART" id="SM00967"/>
    </source>
</evidence>
<feature type="compositionally biased region" description="Low complexity" evidence="7">
    <location>
        <begin position="693"/>
        <end position="706"/>
    </location>
</feature>
<dbReference type="InterPro" id="IPR029064">
    <property type="entry name" value="Ribosomal_eL30-like_sf"/>
</dbReference>
<dbReference type="SMART" id="SM00967">
    <property type="entry name" value="SpoU_sub_bind"/>
    <property type="match status" value="1"/>
</dbReference>